<feature type="chain" id="PRO_5035175436" description="C2H2-type domain-containing protein" evidence="13">
    <location>
        <begin position="19"/>
        <end position="504"/>
    </location>
</feature>
<evidence type="ECO:0000256" key="5">
    <source>
        <dbReference type="ARBA" id="ARBA00022737"/>
    </source>
</evidence>
<evidence type="ECO:0000313" key="15">
    <source>
        <dbReference type="EMBL" id="CAG9535316.1"/>
    </source>
</evidence>
<protein>
    <recommendedName>
        <fullName evidence="14">C2H2-type domain-containing protein</fullName>
    </recommendedName>
</protein>
<feature type="domain" description="C2H2-type" evidence="14">
    <location>
        <begin position="388"/>
        <end position="415"/>
    </location>
</feature>
<organism evidence="15 16">
    <name type="scientific">Cercopithifilaria johnstoni</name>
    <dbReference type="NCBI Taxonomy" id="2874296"/>
    <lineage>
        <taxon>Eukaryota</taxon>
        <taxon>Metazoa</taxon>
        <taxon>Ecdysozoa</taxon>
        <taxon>Nematoda</taxon>
        <taxon>Chromadorea</taxon>
        <taxon>Rhabditida</taxon>
        <taxon>Spirurina</taxon>
        <taxon>Spiruromorpha</taxon>
        <taxon>Filarioidea</taxon>
        <taxon>Onchocercidae</taxon>
        <taxon>Cercopithifilaria</taxon>
    </lineage>
</organism>
<dbReference type="InterPro" id="IPR013087">
    <property type="entry name" value="Znf_C2H2_type"/>
</dbReference>
<evidence type="ECO:0000256" key="10">
    <source>
        <dbReference type="ARBA" id="ARBA00023163"/>
    </source>
</evidence>
<keyword evidence="7" id="KW-0862">Zinc</keyword>
<dbReference type="FunFam" id="3.30.160.60:FF:000870">
    <property type="entry name" value="zinc finger protein 197 isoform X1"/>
    <property type="match status" value="1"/>
</dbReference>
<comment type="function">
    <text evidence="1">May be involved in transcriptional regulation.</text>
</comment>
<gene>
    <name evidence="15" type="ORF">CJOHNSTONI_LOCUS5363</name>
</gene>
<dbReference type="GO" id="GO:0000981">
    <property type="term" value="F:DNA-binding transcription factor activity, RNA polymerase II-specific"/>
    <property type="evidence" value="ECO:0007669"/>
    <property type="project" value="TreeGrafter"/>
</dbReference>
<evidence type="ECO:0000313" key="16">
    <source>
        <dbReference type="Proteomes" id="UP000746747"/>
    </source>
</evidence>
<evidence type="ECO:0000256" key="1">
    <source>
        <dbReference type="ARBA" id="ARBA00003767"/>
    </source>
</evidence>
<dbReference type="PANTHER" id="PTHR19818">
    <property type="entry name" value="ZINC FINGER PROTEIN ZIC AND GLI"/>
    <property type="match status" value="1"/>
</dbReference>
<keyword evidence="9" id="KW-0238">DNA-binding</keyword>
<dbReference type="FunFam" id="3.30.160.60:FF:002343">
    <property type="entry name" value="Zinc finger protein 33A"/>
    <property type="match status" value="1"/>
</dbReference>
<dbReference type="PROSITE" id="PS00028">
    <property type="entry name" value="ZINC_FINGER_C2H2_1"/>
    <property type="match status" value="8"/>
</dbReference>
<keyword evidence="4" id="KW-0479">Metal-binding</keyword>
<feature type="signal peptide" evidence="13">
    <location>
        <begin position="1"/>
        <end position="18"/>
    </location>
</feature>
<evidence type="ECO:0000256" key="12">
    <source>
        <dbReference type="PROSITE-ProRule" id="PRU00042"/>
    </source>
</evidence>
<dbReference type="SUPFAM" id="SSF57667">
    <property type="entry name" value="beta-beta-alpha zinc fingers"/>
    <property type="match status" value="6"/>
</dbReference>
<evidence type="ECO:0000259" key="14">
    <source>
        <dbReference type="PROSITE" id="PS50157"/>
    </source>
</evidence>
<keyword evidence="8" id="KW-0805">Transcription regulation</keyword>
<keyword evidence="6 12" id="KW-0863">Zinc-finger</keyword>
<feature type="domain" description="C2H2-type" evidence="14">
    <location>
        <begin position="276"/>
        <end position="303"/>
    </location>
</feature>
<comment type="similarity">
    <text evidence="3">Belongs to the krueppel C2H2-type zinc-finger protein family.</text>
</comment>
<keyword evidence="16" id="KW-1185">Reference proteome</keyword>
<dbReference type="OrthoDB" id="8922241at2759"/>
<name>A0A8J2Q0L8_9BILA</name>
<dbReference type="Gene3D" id="3.30.160.60">
    <property type="entry name" value="Classic Zinc Finger"/>
    <property type="match status" value="9"/>
</dbReference>
<accession>A0A8J2Q0L8</accession>
<evidence type="ECO:0000256" key="11">
    <source>
        <dbReference type="ARBA" id="ARBA00023242"/>
    </source>
</evidence>
<dbReference type="InterPro" id="IPR036236">
    <property type="entry name" value="Znf_C2H2_sf"/>
</dbReference>
<dbReference type="EMBL" id="CAKAEH010001369">
    <property type="protein sequence ID" value="CAG9535316.1"/>
    <property type="molecule type" value="Genomic_DNA"/>
</dbReference>
<proteinExistence type="inferred from homology"/>
<feature type="domain" description="C2H2-type" evidence="14">
    <location>
        <begin position="416"/>
        <end position="443"/>
    </location>
</feature>
<keyword evidence="13" id="KW-0732">Signal</keyword>
<evidence type="ECO:0000256" key="9">
    <source>
        <dbReference type="ARBA" id="ARBA00023125"/>
    </source>
</evidence>
<feature type="domain" description="C2H2-type" evidence="14">
    <location>
        <begin position="304"/>
        <end position="331"/>
    </location>
</feature>
<dbReference type="GO" id="GO:0045944">
    <property type="term" value="P:positive regulation of transcription by RNA polymerase II"/>
    <property type="evidence" value="ECO:0007669"/>
    <property type="project" value="UniProtKB-ARBA"/>
</dbReference>
<evidence type="ECO:0000256" key="2">
    <source>
        <dbReference type="ARBA" id="ARBA00004123"/>
    </source>
</evidence>
<dbReference type="GO" id="GO:0005634">
    <property type="term" value="C:nucleus"/>
    <property type="evidence" value="ECO:0007669"/>
    <property type="project" value="UniProtKB-SubCell"/>
</dbReference>
<evidence type="ECO:0000256" key="7">
    <source>
        <dbReference type="ARBA" id="ARBA00022833"/>
    </source>
</evidence>
<evidence type="ECO:0000256" key="13">
    <source>
        <dbReference type="SAM" id="SignalP"/>
    </source>
</evidence>
<comment type="subcellular location">
    <subcellularLocation>
        <location evidence="2">Nucleus</location>
    </subcellularLocation>
</comment>
<dbReference type="Pfam" id="PF00096">
    <property type="entry name" value="zf-C2H2"/>
    <property type="match status" value="6"/>
</dbReference>
<dbReference type="PROSITE" id="PS50157">
    <property type="entry name" value="ZINC_FINGER_C2H2_2"/>
    <property type="match status" value="9"/>
</dbReference>
<sequence>MHLPYYLVLLVLPLYVAQITISNDQSIQGSEGKIMIVADNSEVNEKRYQCEVCGVLLGRLGTWNLKRHQLTHEDERLFECHVCNKTFKECCKLKRHKLTHGNERPFKCHLCSAAFNDPSSLKRHQLTHASVRLFRCEKWIIECFENLFASGEDLYEECLFSEANRKFWSVVSENYCGKDWGFVITFGHRSCGLPECIKRLSLLVRQISLHWIGCLLKIFFEKTLTISTLLDHVSVILFGAVCVAAVSNDQRIQEGIENEGKIKSMANNSEANETRYQCKACGVLFGRSDTLINHRMIHIDEKNYKCEMCNKTFDRSDSLKRHQLMHRNERPFKCHVCNKTFKESSKLKRHKLAHGNERPFKCHVCNGTFKGPWNLKRHQWTHENERPFKCHLCSAAFKDSCSLKRHQLTHGNERPFKCHVCSTTFKYSSVLKRHQLTHENDRPFKSEMCGRNLTAIGCLNRHMKIHKSSDEKLYSTKNSLMISIADDIIDTEIFIKEVIGFAKH</sequence>
<dbReference type="InterPro" id="IPR050329">
    <property type="entry name" value="GLI_C2H2-zinc-finger"/>
</dbReference>
<feature type="domain" description="C2H2-type" evidence="14">
    <location>
        <begin position="78"/>
        <end position="105"/>
    </location>
</feature>
<keyword evidence="11" id="KW-0539">Nucleus</keyword>
<evidence type="ECO:0000256" key="3">
    <source>
        <dbReference type="ARBA" id="ARBA00006991"/>
    </source>
</evidence>
<feature type="domain" description="C2H2-type" evidence="14">
    <location>
        <begin position="332"/>
        <end position="359"/>
    </location>
</feature>
<comment type="caution">
    <text evidence="15">The sequence shown here is derived from an EMBL/GenBank/DDBJ whole genome shotgun (WGS) entry which is preliminary data.</text>
</comment>
<dbReference type="SMART" id="SM00355">
    <property type="entry name" value="ZnF_C2H2"/>
    <property type="match status" value="10"/>
</dbReference>
<dbReference type="FunFam" id="3.30.160.60:FF:000771">
    <property type="entry name" value="zinc finger protein 648"/>
    <property type="match status" value="1"/>
</dbReference>
<evidence type="ECO:0000256" key="4">
    <source>
        <dbReference type="ARBA" id="ARBA00022723"/>
    </source>
</evidence>
<reference evidence="15" key="1">
    <citation type="submission" date="2021-09" db="EMBL/GenBank/DDBJ databases">
        <authorList>
            <consortium name="Pathogen Informatics"/>
        </authorList>
    </citation>
    <scope>NUCLEOTIDE SEQUENCE</scope>
</reference>
<feature type="domain" description="C2H2-type" evidence="14">
    <location>
        <begin position="444"/>
        <end position="471"/>
    </location>
</feature>
<keyword evidence="5" id="KW-0677">Repeat</keyword>
<dbReference type="GO" id="GO:0008270">
    <property type="term" value="F:zinc ion binding"/>
    <property type="evidence" value="ECO:0007669"/>
    <property type="project" value="UniProtKB-KW"/>
</dbReference>
<feature type="domain" description="C2H2-type" evidence="14">
    <location>
        <begin position="360"/>
        <end position="387"/>
    </location>
</feature>
<feature type="domain" description="C2H2-type" evidence="14">
    <location>
        <begin position="106"/>
        <end position="133"/>
    </location>
</feature>
<dbReference type="GO" id="GO:0000978">
    <property type="term" value="F:RNA polymerase II cis-regulatory region sequence-specific DNA binding"/>
    <property type="evidence" value="ECO:0007669"/>
    <property type="project" value="TreeGrafter"/>
</dbReference>
<dbReference type="AlphaFoldDB" id="A0A8J2Q0L8"/>
<evidence type="ECO:0000256" key="6">
    <source>
        <dbReference type="ARBA" id="ARBA00022771"/>
    </source>
</evidence>
<dbReference type="PANTHER" id="PTHR19818:SF139">
    <property type="entry name" value="PAIR-RULE PROTEIN ODD-PAIRED"/>
    <property type="match status" value="1"/>
</dbReference>
<dbReference type="FunFam" id="3.30.160.60:FF:000100">
    <property type="entry name" value="Zinc finger 45-like"/>
    <property type="match status" value="1"/>
</dbReference>
<keyword evidence="10" id="KW-0804">Transcription</keyword>
<evidence type="ECO:0000256" key="8">
    <source>
        <dbReference type="ARBA" id="ARBA00023015"/>
    </source>
</evidence>
<dbReference type="Proteomes" id="UP000746747">
    <property type="component" value="Unassembled WGS sequence"/>
</dbReference>
<dbReference type="FunFam" id="3.30.160.60:FF:000325">
    <property type="entry name" value="ZFP90 zinc finger protein"/>
    <property type="match status" value="2"/>
</dbReference>